<dbReference type="RefSeq" id="WP_086071560.1">
    <property type="nucleotide sequence ID" value="NZ_CP021109.1"/>
</dbReference>
<sequence>MSVADVRPAPLHPILQRVLRAIRRGREQGFHFPGNYLGISFDRVSVERSIVSLRGDGRAPDGLADGTAVAVLADLALAASVRAALPSDTRLATVNMQLQLTGAPCDAPLQAESSFHGYLHGAAGRQAISRVTLRSGDREIALGAATFMVLNLPAGTPIPFLSPADPRADDAPLPDPDRDLGKDERAIYERAQMALGDSGAAGDFAQSFWGYRTQPGRDGATGTLANGPHIGNRVGHVQGGVLLGFAQATARAALPAGWMASSMTASYVSPGEGSELRARAEVLHRGRTTGVVRVTVATETGRRVLEVLTTHSLGAPAA</sequence>
<dbReference type="Proteomes" id="UP000194139">
    <property type="component" value="Chromosome"/>
</dbReference>
<protein>
    <recommendedName>
        <fullName evidence="2">Acyl-CoA thioesterase-like N-terminal HotDog domain-containing protein</fullName>
    </recommendedName>
</protein>
<reference evidence="3 4" key="1">
    <citation type="submission" date="2017-05" db="EMBL/GenBank/DDBJ databases">
        <title>Complete and WGS of Bordetella genogroups.</title>
        <authorList>
            <person name="Spilker T."/>
            <person name="LiPuma J."/>
        </authorList>
    </citation>
    <scope>NUCLEOTIDE SEQUENCE [LARGE SCALE GENOMIC DNA]</scope>
    <source>
        <strain evidence="3 4">AU17164</strain>
    </source>
</reference>
<feature type="compositionally biased region" description="Basic and acidic residues" evidence="1">
    <location>
        <begin position="166"/>
        <end position="180"/>
    </location>
</feature>
<evidence type="ECO:0000259" key="2">
    <source>
        <dbReference type="Pfam" id="PF13622"/>
    </source>
</evidence>
<feature type="region of interest" description="Disordered" evidence="1">
    <location>
        <begin position="161"/>
        <end position="180"/>
    </location>
</feature>
<dbReference type="InterPro" id="IPR029069">
    <property type="entry name" value="HotDog_dom_sf"/>
</dbReference>
<dbReference type="SUPFAM" id="SSF54637">
    <property type="entry name" value="Thioesterase/thiol ester dehydrase-isomerase"/>
    <property type="match status" value="2"/>
</dbReference>
<proteinExistence type="predicted"/>
<dbReference type="OrthoDB" id="8677401at2"/>
<dbReference type="Pfam" id="PF13622">
    <property type="entry name" value="4HBT_3"/>
    <property type="match status" value="1"/>
</dbReference>
<organism evidence="3 4">
    <name type="scientific">Bordetella genomosp. 9</name>
    <dbReference type="NCBI Taxonomy" id="1416803"/>
    <lineage>
        <taxon>Bacteria</taxon>
        <taxon>Pseudomonadati</taxon>
        <taxon>Pseudomonadota</taxon>
        <taxon>Betaproteobacteria</taxon>
        <taxon>Burkholderiales</taxon>
        <taxon>Alcaligenaceae</taxon>
        <taxon>Bordetella</taxon>
    </lineage>
</organism>
<dbReference type="InterPro" id="IPR049449">
    <property type="entry name" value="TesB_ACOT8-like_N"/>
</dbReference>
<dbReference type="Gene3D" id="3.10.129.10">
    <property type="entry name" value="Hotdog Thioesterase"/>
    <property type="match status" value="2"/>
</dbReference>
<accession>A0A1W6YWE2</accession>
<evidence type="ECO:0000313" key="4">
    <source>
        <dbReference type="Proteomes" id="UP000194139"/>
    </source>
</evidence>
<dbReference type="EMBL" id="CP021109">
    <property type="protein sequence ID" value="ARP85432.1"/>
    <property type="molecule type" value="Genomic_DNA"/>
</dbReference>
<feature type="domain" description="Acyl-CoA thioesterase-like N-terminal HotDog" evidence="2">
    <location>
        <begin position="234"/>
        <end position="308"/>
    </location>
</feature>
<dbReference type="AlphaFoldDB" id="A0A1W6YWE2"/>
<name>A0A1W6YWE2_9BORD</name>
<gene>
    <name evidence="3" type="ORF">CAL13_03760</name>
</gene>
<evidence type="ECO:0000313" key="3">
    <source>
        <dbReference type="EMBL" id="ARP85432.1"/>
    </source>
</evidence>
<dbReference type="CDD" id="cd03443">
    <property type="entry name" value="PaaI_thioesterase"/>
    <property type="match status" value="1"/>
</dbReference>
<keyword evidence="4" id="KW-1185">Reference proteome</keyword>
<evidence type="ECO:0000256" key="1">
    <source>
        <dbReference type="SAM" id="MobiDB-lite"/>
    </source>
</evidence>